<evidence type="ECO:0008006" key="3">
    <source>
        <dbReference type="Google" id="ProtNLM"/>
    </source>
</evidence>
<proteinExistence type="predicted"/>
<protein>
    <recommendedName>
        <fullName evidence="3">PPPDE domain-containing protein</fullName>
    </recommendedName>
</protein>
<evidence type="ECO:0000313" key="1">
    <source>
        <dbReference type="EMBL" id="KAH0456238.1"/>
    </source>
</evidence>
<evidence type="ECO:0000313" key="2">
    <source>
        <dbReference type="Proteomes" id="UP000775213"/>
    </source>
</evidence>
<organism evidence="1 2">
    <name type="scientific">Dendrobium chrysotoxum</name>
    <name type="common">Orchid</name>
    <dbReference type="NCBI Taxonomy" id="161865"/>
    <lineage>
        <taxon>Eukaryota</taxon>
        <taxon>Viridiplantae</taxon>
        <taxon>Streptophyta</taxon>
        <taxon>Embryophyta</taxon>
        <taxon>Tracheophyta</taxon>
        <taxon>Spermatophyta</taxon>
        <taxon>Magnoliopsida</taxon>
        <taxon>Liliopsida</taxon>
        <taxon>Asparagales</taxon>
        <taxon>Orchidaceae</taxon>
        <taxon>Epidendroideae</taxon>
        <taxon>Malaxideae</taxon>
        <taxon>Dendrobiinae</taxon>
        <taxon>Dendrobium</taxon>
    </lineage>
</organism>
<name>A0AAV7GKP4_DENCH</name>
<reference evidence="1 2" key="1">
    <citation type="journal article" date="2021" name="Hortic Res">
        <title>Chromosome-scale assembly of the Dendrobium chrysotoxum genome enhances the understanding of orchid evolution.</title>
        <authorList>
            <person name="Zhang Y."/>
            <person name="Zhang G.Q."/>
            <person name="Zhang D."/>
            <person name="Liu X.D."/>
            <person name="Xu X.Y."/>
            <person name="Sun W.H."/>
            <person name="Yu X."/>
            <person name="Zhu X."/>
            <person name="Wang Z.W."/>
            <person name="Zhao X."/>
            <person name="Zhong W.Y."/>
            <person name="Chen H."/>
            <person name="Yin W.L."/>
            <person name="Huang T."/>
            <person name="Niu S.C."/>
            <person name="Liu Z.J."/>
        </authorList>
    </citation>
    <scope>NUCLEOTIDE SEQUENCE [LARGE SCALE GENOMIC DNA]</scope>
    <source>
        <strain evidence="1">Lindl</strain>
    </source>
</reference>
<gene>
    <name evidence="1" type="ORF">IEQ34_014145</name>
</gene>
<accession>A0AAV7GKP4</accession>
<dbReference type="Proteomes" id="UP000775213">
    <property type="component" value="Unassembled WGS sequence"/>
</dbReference>
<dbReference type="EMBL" id="JAGFBR010000013">
    <property type="protein sequence ID" value="KAH0456238.1"/>
    <property type="molecule type" value="Genomic_DNA"/>
</dbReference>
<dbReference type="AlphaFoldDB" id="A0AAV7GKP4"/>
<keyword evidence="2" id="KW-1185">Reference proteome</keyword>
<comment type="caution">
    <text evidence="1">The sequence shown here is derived from an EMBL/GenBank/DDBJ whole genome shotgun (WGS) entry which is preliminary data.</text>
</comment>
<sequence>MPSLLPRSSSSKELRNGDGNGGGRSHLFLNVYDLTPINNYLYWFGLGIFHSGIEADPELDSSFVYDEQGSVDILPSPFFDVNPEIDHSAKEYLERIIFTLSEAIEEQLSTIQWKITANPRQG</sequence>